<dbReference type="GO" id="GO:0006633">
    <property type="term" value="P:fatty acid biosynthetic process"/>
    <property type="evidence" value="ECO:0007669"/>
    <property type="project" value="UniProtKB-KW"/>
</dbReference>
<evidence type="ECO:0000256" key="9">
    <source>
        <dbReference type="ARBA" id="ARBA00022964"/>
    </source>
</evidence>
<dbReference type="Gene3D" id="1.20.245.10">
    <property type="entry name" value="Lipoxygenase-1, Domain 5"/>
    <property type="match status" value="2"/>
</dbReference>
<dbReference type="Gene3D" id="4.10.372.10">
    <property type="entry name" value="Lipoxygenase-1, Domain 3"/>
    <property type="match status" value="2"/>
</dbReference>
<dbReference type="InterPro" id="IPR001246">
    <property type="entry name" value="LipOase_plant"/>
</dbReference>
<protein>
    <recommendedName>
        <fullName evidence="17">Lipoxygenase</fullName>
        <ecNumber evidence="17">1.13.11.-</ecNumber>
    </recommendedName>
</protein>
<evidence type="ECO:0000256" key="10">
    <source>
        <dbReference type="ARBA" id="ARBA00023002"/>
    </source>
</evidence>
<dbReference type="InterPro" id="IPR042057">
    <property type="entry name" value="Lipoxy_PLAT/LH2"/>
</dbReference>
<evidence type="ECO:0000313" key="21">
    <source>
        <dbReference type="EnsemblPlants" id="Solyc09g075860.3.1"/>
    </source>
</evidence>
<sequence length="1731" mass="197840">MHIVKKTDIATVTLIGKMLEKWLGVVCGKNNIDTIDDNNIHINGQKVRGTVVLMKKNVLDFTDVGASLLDRFHEVIGKGVSLQLISADHAEPGNGCTGKLGQPAFLEKWISTLTSISAGDATFNVTFDWDESMGVPGAFIIKNYHHSQFYLRTVVLEDVPGHGELHFVCNSWVYPEHRYKYDRMFFANKTYLPSNTPEPLRPYREQELLSLRGSGSGKLKEWDRVYDYAFYNDLGFPDKGPDYVRPVLGGSKEYPYPRRGRTSRRATKTDPMSESRLPPLGLDIYVPRDERFTPMKLSDFLAYAVKSLGQVLVPEIVALFDKTINEFDSFEDVLKLYEGGIKLPDHHLKKLRQCIPWEMLKELVRSDGEPFLKFPMPDVIKVDRSAWRTDEEFGREMLAGVNPVIIRRLQEFPPASTLDPEVYGNQTSSIKREHIEKNMDGVTVDEAIEGNRLFILDHHDALLPYLRRINTTKTKTYASRTLLFLQDNGTLRPVAIELSLPHPQGDKHGATSLVFTPADEGVEGTVWQLAKAYAAVNDSGYHQLISHWLNTHATIEPFVIAANRHLSVLHPIFKLLQPHFRDTMYINALARQILINAGGILELTVFPGKYAMEMSSIVYKSWVFTEQGLPADLLKRGIAVPDSSQPYGLKLLIEDYPFAVDGLEVWAAIEAWVDDYCSFYYSTDEVIRDDTELQSWWMEVRNEGHGDLKDEPWWPQMQTRSELIETCTTIIWVASALHAAVNFGQYPYAGYLPNRPTVSRRFMPEPGTPEYAELESNPDVAYLKTITAQFQTLLGVSLIEILSRHSSEEIYLGQRENPEWTSDVEPRQSFQRFHDRLVDIENRIVERNSDSRWKNRNGPVKVPYMLLYPNASGDNSESGLTEILEKLLETVCGKQRDVPVERDAVKIKGTVVLMKKNVLNFKDAGSAFLDRMHELFGKRVTIQLVSAEHADPENGSKGKLGKPATLEWASSKTWISVEEAAFNITFDWDESLGVPGAFIVKNNHHSQFYLKTLTLHDVPGDGEVHFVCNSWVYPSHRYNNDRVFFSNKTYLPCNTPEPLVAYRNEELVNLRGTGSGMLKEWDRVYDYAVYNDLGYDRPVLGRSKEYPYPRRVRTSRPPTKRDSSLEKRLPRLSLNIYVPRDELFNHVKFNDFLTYSATSIIRVVIPETASVLARPFNEFKSFERVLEFYKDSDEERSRECLPWKILKGQFHKYPIPHVIEEDNSAWRSDEEFGREMLAGVNPVIIQRLQEFPPTSKLNPEVYGNHTSKITREQIEKYMDGLTVDDAIKNDRLFILNYHDLLMPYITRINSTTTKIYASRTILLLQDDGTLKPLAIELSLPHPQGEKHGFTSQVFSPSNDESVEGYVWHLAKAYVAVNDSGYHQLISHWLNTHAVIEPFIIAANRQLSVVHPIYKLLQPHFRDTLYVNGLARQILINAGGILESTVFPSKYAMEMSSVIYKNWVFTEQALPADLLKRGIAVPDSSQPNGLRLLIKDYPFAVDGLEIWSAIEAWVDEYCSFYYSTDDMIRDDTELQSWWMEVRNEGHGDLKDEPWWPQMQTRAELIETCTIIIWVASALHAAVNFGQYPYAGYLPNRPTVSRRFMPEPGTPEYAELESNHERAYLKTITAQLQTLMGISLIEMLSMHSEDEIYLGQRDNPEWTCDRQPRQALQKFSDKLVEIENRIIDRNNDNILKNRNGPVKLPYTLLYPNATGDKSATGLTGKGIPNSVSI</sequence>
<keyword evidence="22" id="KW-1185">Reference proteome</keyword>
<dbReference type="PaxDb" id="4081-Solyc09g075860.2.1"/>
<dbReference type="UniPathway" id="UPA00382"/>
<keyword evidence="5 17" id="KW-0444">Lipid biosynthesis</keyword>
<dbReference type="PRINTS" id="PR00468">
    <property type="entry name" value="PLTLPOXGNASE"/>
</dbReference>
<evidence type="ECO:0000256" key="8">
    <source>
        <dbReference type="ARBA" id="ARBA00022832"/>
    </source>
</evidence>
<organism evidence="21">
    <name type="scientific">Solanum lycopersicum</name>
    <name type="common">Tomato</name>
    <name type="synonym">Lycopersicon esculentum</name>
    <dbReference type="NCBI Taxonomy" id="4081"/>
    <lineage>
        <taxon>Eukaryota</taxon>
        <taxon>Viridiplantae</taxon>
        <taxon>Streptophyta</taxon>
        <taxon>Embryophyta</taxon>
        <taxon>Tracheophyta</taxon>
        <taxon>Spermatophyta</taxon>
        <taxon>Magnoliopsida</taxon>
        <taxon>eudicotyledons</taxon>
        <taxon>Gunneridae</taxon>
        <taxon>Pentapetalae</taxon>
        <taxon>asterids</taxon>
        <taxon>lamiids</taxon>
        <taxon>Solanales</taxon>
        <taxon>Solanaceae</taxon>
        <taxon>Solanoideae</taxon>
        <taxon>Solaneae</taxon>
        <taxon>Solanum</taxon>
        <taxon>Solanum subgen. Lycopersicon</taxon>
    </lineage>
</organism>
<feature type="domain" description="Lipoxygenase" evidence="20">
    <location>
        <begin position="1049"/>
        <end position="1731"/>
    </location>
</feature>
<keyword evidence="13 17" id="KW-0275">Fatty acid biosynthesis</keyword>
<comment type="similarity">
    <text evidence="3 16">Belongs to the lipoxygenase family.</text>
</comment>
<dbReference type="InterPro" id="IPR036226">
    <property type="entry name" value="LipOase_C_sf"/>
</dbReference>
<evidence type="ECO:0000259" key="20">
    <source>
        <dbReference type="PROSITE" id="PS51393"/>
    </source>
</evidence>
<evidence type="ECO:0000256" key="17">
    <source>
        <dbReference type="RuleBase" id="RU003975"/>
    </source>
</evidence>
<dbReference type="PRINTS" id="PR00087">
    <property type="entry name" value="LIPOXYGENASE"/>
</dbReference>
<keyword evidence="7 17" id="KW-0925">Oxylipin biosynthesis</keyword>
<accession>A0A3Q7I7A9</accession>
<feature type="region of interest" description="Disordered" evidence="18">
    <location>
        <begin position="255"/>
        <end position="274"/>
    </location>
</feature>
<evidence type="ECO:0000256" key="12">
    <source>
        <dbReference type="ARBA" id="ARBA00023098"/>
    </source>
</evidence>
<dbReference type="Gramene" id="Solyc09g075860.3.1">
    <property type="protein sequence ID" value="Solyc09g075860.3.1"/>
    <property type="gene ID" value="Solyc09g075860.3"/>
</dbReference>
<evidence type="ECO:0000256" key="13">
    <source>
        <dbReference type="ARBA" id="ARBA00023160"/>
    </source>
</evidence>
<evidence type="ECO:0000256" key="4">
    <source>
        <dbReference type="ARBA" id="ARBA00011245"/>
    </source>
</evidence>
<comment type="subcellular location">
    <subcellularLocation>
        <location evidence="2">Cytoplasm</location>
    </subcellularLocation>
</comment>
<keyword evidence="9 16" id="KW-0223">Dioxygenase</keyword>
<comment type="function">
    <text evidence="14">Plant lipoxygenase may be involved in a number of diverse aspects of plant physiology including growth and development, pest resistance, and senescence or responses to wounding. It catalyzes the hydroperoxidation of lipids containing a cis,cis-1,4-pentadiene structure.</text>
</comment>
<dbReference type="InterPro" id="IPR020834">
    <property type="entry name" value="LipOase_CS"/>
</dbReference>
<evidence type="ECO:0000256" key="16">
    <source>
        <dbReference type="RuleBase" id="RU003974"/>
    </source>
</evidence>
<evidence type="ECO:0000256" key="3">
    <source>
        <dbReference type="ARBA" id="ARBA00009419"/>
    </source>
</evidence>
<evidence type="ECO:0000256" key="7">
    <source>
        <dbReference type="ARBA" id="ARBA00022767"/>
    </source>
</evidence>
<dbReference type="FunFam" id="4.10.372.10:FF:000001">
    <property type="entry name" value="Lipoxygenase"/>
    <property type="match status" value="1"/>
</dbReference>
<dbReference type="InParanoid" id="A0A3Q7I7A9"/>
<comment type="subunit">
    <text evidence="4">Monomer.</text>
</comment>
<dbReference type="Gene3D" id="2.60.60.20">
    <property type="entry name" value="PLAT/LH2 domain"/>
    <property type="match status" value="2"/>
</dbReference>
<dbReference type="FunFam" id="3.10.450.60:FF:000002">
    <property type="entry name" value="Lipoxygenase"/>
    <property type="match status" value="2"/>
</dbReference>
<evidence type="ECO:0000256" key="18">
    <source>
        <dbReference type="SAM" id="MobiDB-lite"/>
    </source>
</evidence>
<dbReference type="SUPFAM" id="SSF48484">
    <property type="entry name" value="Lipoxigenase"/>
    <property type="match status" value="2"/>
</dbReference>
<comment type="caution">
    <text evidence="15">Lacks conserved residue(s) required for the propagation of feature annotation.</text>
</comment>
<evidence type="ECO:0000259" key="19">
    <source>
        <dbReference type="PROSITE" id="PS50095"/>
    </source>
</evidence>
<dbReference type="InterPro" id="IPR001024">
    <property type="entry name" value="PLAT/LH2_dom"/>
</dbReference>
<feature type="region of interest" description="Disordered" evidence="18">
    <location>
        <begin position="1106"/>
        <end position="1125"/>
    </location>
</feature>
<evidence type="ECO:0000256" key="5">
    <source>
        <dbReference type="ARBA" id="ARBA00022516"/>
    </source>
</evidence>
<evidence type="ECO:0000256" key="6">
    <source>
        <dbReference type="ARBA" id="ARBA00022723"/>
    </source>
</evidence>
<dbReference type="GO" id="GO:0016702">
    <property type="term" value="F:oxidoreductase activity, acting on single donors with incorporation of molecular oxygen, incorporation of two atoms of oxygen"/>
    <property type="evidence" value="ECO:0000318"/>
    <property type="project" value="GO_Central"/>
</dbReference>
<dbReference type="Gene3D" id="3.10.450.60">
    <property type="match status" value="2"/>
</dbReference>
<dbReference type="STRING" id="4081.A0A3Q7I7A9"/>
<dbReference type="EC" id="1.13.11.-" evidence="17"/>
<dbReference type="PROSITE" id="PS50095">
    <property type="entry name" value="PLAT"/>
    <property type="match status" value="2"/>
</dbReference>
<dbReference type="GO" id="GO:0016165">
    <property type="term" value="F:linoleate 13S-lipoxygenase activity"/>
    <property type="evidence" value="ECO:0007669"/>
    <property type="project" value="UniProtKB-ARBA"/>
</dbReference>
<dbReference type="PANTHER" id="PTHR11771">
    <property type="entry name" value="LIPOXYGENASE"/>
    <property type="match status" value="1"/>
</dbReference>
<dbReference type="InterPro" id="IPR013819">
    <property type="entry name" value="LipOase_C"/>
</dbReference>
<keyword evidence="12" id="KW-0443">Lipid metabolism</keyword>
<evidence type="ECO:0000313" key="22">
    <source>
        <dbReference type="Proteomes" id="UP000004994"/>
    </source>
</evidence>
<keyword evidence="6 16" id="KW-0479">Metal-binding</keyword>
<feature type="domain" description="PLAT" evidence="19">
    <location>
        <begin position="47"/>
        <end position="187"/>
    </location>
</feature>
<dbReference type="GO" id="GO:0034440">
    <property type="term" value="P:lipid oxidation"/>
    <property type="evidence" value="ECO:0000318"/>
    <property type="project" value="GO_Central"/>
</dbReference>
<comment type="pathway">
    <text evidence="17">Lipid metabolism; oxylipin biosynthesis.</text>
</comment>
<dbReference type="PROSITE" id="PS00711">
    <property type="entry name" value="LIPOXYGENASE_1"/>
    <property type="match status" value="2"/>
</dbReference>
<evidence type="ECO:0000256" key="11">
    <source>
        <dbReference type="ARBA" id="ARBA00023004"/>
    </source>
</evidence>
<dbReference type="Gene3D" id="4.10.375.10">
    <property type="entry name" value="Lipoxygenase-1, Domain 2"/>
    <property type="match status" value="2"/>
</dbReference>
<dbReference type="OMA" id="VYKYNCN"/>
<dbReference type="Proteomes" id="UP000004994">
    <property type="component" value="Chromosome 9"/>
</dbReference>
<dbReference type="InterPro" id="IPR036392">
    <property type="entry name" value="PLAT/LH2_dom_sf"/>
</dbReference>
<dbReference type="GO" id="GO:0046872">
    <property type="term" value="F:metal ion binding"/>
    <property type="evidence" value="ECO:0007669"/>
    <property type="project" value="UniProtKB-UniRule"/>
</dbReference>
<dbReference type="FunFam" id="4.10.375.10:FF:000001">
    <property type="entry name" value="Lipoxygenase"/>
    <property type="match status" value="1"/>
</dbReference>
<dbReference type="SMART" id="SM00308">
    <property type="entry name" value="LH2"/>
    <property type="match status" value="2"/>
</dbReference>
<feature type="domain" description="PLAT" evidence="19">
    <location>
        <begin position="907"/>
        <end position="1046"/>
    </location>
</feature>
<dbReference type="Pfam" id="PF01477">
    <property type="entry name" value="PLAT"/>
    <property type="match status" value="2"/>
</dbReference>
<evidence type="ECO:0000256" key="2">
    <source>
        <dbReference type="ARBA" id="ARBA00004496"/>
    </source>
</evidence>
<dbReference type="GO" id="GO:0005737">
    <property type="term" value="C:cytoplasm"/>
    <property type="evidence" value="ECO:0007669"/>
    <property type="project" value="UniProtKB-SubCell"/>
</dbReference>
<dbReference type="EnsemblPlants" id="Solyc09g075860.3.1">
    <property type="protein sequence ID" value="Solyc09g075860.3.1"/>
    <property type="gene ID" value="Solyc09g075860.3"/>
</dbReference>
<keyword evidence="8" id="KW-0276">Fatty acid metabolism</keyword>
<keyword evidence="10 16" id="KW-0560">Oxidoreductase</keyword>
<dbReference type="InterPro" id="IPR027433">
    <property type="entry name" value="Lipoxygenase_dom_3"/>
</dbReference>
<dbReference type="InterPro" id="IPR000907">
    <property type="entry name" value="LipOase"/>
</dbReference>
<dbReference type="Pfam" id="PF00305">
    <property type="entry name" value="Lipoxygenase"/>
    <property type="match status" value="2"/>
</dbReference>
<name>A0A3Q7I7A9_SOLLC</name>
<proteinExistence type="inferred from homology"/>
<evidence type="ECO:0000256" key="1">
    <source>
        <dbReference type="ARBA" id="ARBA00001962"/>
    </source>
</evidence>
<dbReference type="PROSITE" id="PS00081">
    <property type="entry name" value="LIPOXYGENASE_2"/>
    <property type="match status" value="2"/>
</dbReference>
<keyword evidence="11 16" id="KW-0408">Iron</keyword>
<reference evidence="21" key="1">
    <citation type="journal article" date="2012" name="Nature">
        <title>The tomato genome sequence provides insights into fleshy fruit evolution.</title>
        <authorList>
            <consortium name="Tomato Genome Consortium"/>
        </authorList>
    </citation>
    <scope>NUCLEOTIDE SEQUENCE [LARGE SCALE GENOMIC DNA]</scope>
    <source>
        <strain evidence="21">cv. Heinz 1706</strain>
    </source>
</reference>
<evidence type="ECO:0000256" key="15">
    <source>
        <dbReference type="PROSITE-ProRule" id="PRU00152"/>
    </source>
</evidence>
<dbReference type="FunFam" id="1.20.245.10:FF:000002">
    <property type="entry name" value="Lipoxygenase"/>
    <property type="match status" value="2"/>
</dbReference>
<dbReference type="GO" id="GO:0031408">
    <property type="term" value="P:oxylipin biosynthetic process"/>
    <property type="evidence" value="ECO:0007669"/>
    <property type="project" value="UniProtKB-UniRule"/>
</dbReference>
<comment type="cofactor">
    <cofactor evidence="1 16">
        <name>Fe cation</name>
        <dbReference type="ChEBI" id="CHEBI:24875"/>
    </cofactor>
</comment>
<dbReference type="InterPro" id="IPR020833">
    <property type="entry name" value="LipOase_Fe_BS"/>
</dbReference>
<dbReference type="SUPFAM" id="SSF49723">
    <property type="entry name" value="Lipase/lipooxygenase domain (PLAT/LH2 domain)"/>
    <property type="match status" value="2"/>
</dbReference>
<feature type="domain" description="Lipoxygenase" evidence="20">
    <location>
        <begin position="190"/>
        <end position="879"/>
    </location>
</feature>
<reference evidence="21" key="2">
    <citation type="submission" date="2019-01" db="UniProtKB">
        <authorList>
            <consortium name="EnsemblPlants"/>
        </authorList>
    </citation>
    <scope>IDENTIFICATION</scope>
    <source>
        <strain evidence="21">cv. Heinz 1706</strain>
    </source>
</reference>
<dbReference type="CDD" id="cd01751">
    <property type="entry name" value="PLAT_LH2"/>
    <property type="match status" value="2"/>
</dbReference>
<evidence type="ECO:0000256" key="14">
    <source>
        <dbReference type="ARBA" id="ARBA00055127"/>
    </source>
</evidence>
<dbReference type="PROSITE" id="PS51393">
    <property type="entry name" value="LIPOXYGENASE_3"/>
    <property type="match status" value="2"/>
</dbReference>